<gene>
    <name evidence="7" type="ORF">CTEN210_16354</name>
</gene>
<name>A0AAD3D8V5_9STRA</name>
<dbReference type="GO" id="GO:0007189">
    <property type="term" value="P:adenylate cyclase-activating G protein-coupled receptor signaling pathway"/>
    <property type="evidence" value="ECO:0007669"/>
    <property type="project" value="TreeGrafter"/>
</dbReference>
<feature type="transmembrane region" description="Helical" evidence="6">
    <location>
        <begin position="217"/>
        <end position="237"/>
    </location>
</feature>
<evidence type="ECO:0000256" key="4">
    <source>
        <dbReference type="ARBA" id="ARBA00023136"/>
    </source>
</evidence>
<comment type="caution">
    <text evidence="7">The sequence shown here is derived from an EMBL/GenBank/DDBJ whole genome shotgun (WGS) entry which is preliminary data.</text>
</comment>
<comment type="subcellular location">
    <subcellularLocation>
        <location evidence="1">Membrane</location>
        <topology evidence="1">Multi-pass membrane protein</topology>
    </subcellularLocation>
</comment>
<accession>A0AAD3D8V5</accession>
<feature type="transmembrane region" description="Helical" evidence="6">
    <location>
        <begin position="249"/>
        <end position="269"/>
    </location>
</feature>
<evidence type="ECO:0000256" key="6">
    <source>
        <dbReference type="SAM" id="Phobius"/>
    </source>
</evidence>
<dbReference type="EMBL" id="BLLK01000069">
    <property type="protein sequence ID" value="GFH59878.1"/>
    <property type="molecule type" value="Genomic_DNA"/>
</dbReference>
<evidence type="ECO:0000313" key="8">
    <source>
        <dbReference type="Proteomes" id="UP001054902"/>
    </source>
</evidence>
<protein>
    <recommendedName>
        <fullName evidence="9">G-protein coupled receptors family 2 profile 2 domain-containing protein</fullName>
    </recommendedName>
</protein>
<evidence type="ECO:0008006" key="9">
    <source>
        <dbReference type="Google" id="ProtNLM"/>
    </source>
</evidence>
<dbReference type="PANTHER" id="PTHR23112:SF0">
    <property type="entry name" value="TRANSMEMBRANE PROTEIN 116"/>
    <property type="match status" value="1"/>
</dbReference>
<dbReference type="Gene3D" id="1.20.1070.10">
    <property type="entry name" value="Rhodopsin 7-helix transmembrane proteins"/>
    <property type="match status" value="1"/>
</dbReference>
<evidence type="ECO:0000256" key="5">
    <source>
        <dbReference type="SAM" id="MobiDB-lite"/>
    </source>
</evidence>
<evidence type="ECO:0000313" key="7">
    <source>
        <dbReference type="EMBL" id="GFH59878.1"/>
    </source>
</evidence>
<feature type="transmembrane region" description="Helical" evidence="6">
    <location>
        <begin position="123"/>
        <end position="140"/>
    </location>
</feature>
<dbReference type="PANTHER" id="PTHR23112">
    <property type="entry name" value="G PROTEIN-COUPLED RECEPTOR 157-RELATED"/>
    <property type="match status" value="1"/>
</dbReference>
<dbReference type="AlphaFoldDB" id="A0AAD3D8V5"/>
<evidence type="ECO:0000256" key="1">
    <source>
        <dbReference type="ARBA" id="ARBA00004141"/>
    </source>
</evidence>
<reference evidence="7 8" key="1">
    <citation type="journal article" date="2021" name="Sci. Rep.">
        <title>The genome of the diatom Chaetoceros tenuissimus carries an ancient integrated fragment of an extant virus.</title>
        <authorList>
            <person name="Hongo Y."/>
            <person name="Kimura K."/>
            <person name="Takaki Y."/>
            <person name="Yoshida Y."/>
            <person name="Baba S."/>
            <person name="Kobayashi G."/>
            <person name="Nagasaki K."/>
            <person name="Hano T."/>
            <person name="Tomaru Y."/>
        </authorList>
    </citation>
    <scope>NUCLEOTIDE SEQUENCE [LARGE SCALE GENOMIC DNA]</scope>
    <source>
        <strain evidence="7 8">NIES-3715</strain>
    </source>
</reference>
<sequence length="402" mass="46314">MKQKFPCFLSIVGTLCVISSVLRSKSRRGHIQSRLVGSMVFFQFLGAFSWMFTNLFMPPSNELQIPSIGNDTSCNVQGYLLQLVIAGNIYYSSIAIYFYLVIARQWKKKRIESIEKYLHGIPIVWGVATASIVVAMDMIGENAWNCWIQPKNSPNKRLATIFQFALFYVPLWLSMIVCGTSLYLVHRFIKKTEKQVLKWKKDTRKVHTKNIAMQNSLYVFSLFLCWTFPSLVRILQIVGKVQVPTWTKVVSGTLLPCQGFITSIIFFRLKYQKLRKKNKEQGIFAIVWRIVKESLFPYSSCTKVNEEQVVNPSNSIDVEANPMKVPRKSLKKSHVQQQESYEDFPPETSEATLGKNESFVDDETGMKPKLEKNYSTIQMHGMDSLRLMWTEARLYGKASVRE</sequence>
<dbReference type="GO" id="GO:0005886">
    <property type="term" value="C:plasma membrane"/>
    <property type="evidence" value="ECO:0007669"/>
    <property type="project" value="TreeGrafter"/>
</dbReference>
<feature type="transmembrane region" description="Helical" evidence="6">
    <location>
        <begin position="6"/>
        <end position="23"/>
    </location>
</feature>
<dbReference type="GO" id="GO:0004930">
    <property type="term" value="F:G protein-coupled receptor activity"/>
    <property type="evidence" value="ECO:0007669"/>
    <property type="project" value="TreeGrafter"/>
</dbReference>
<keyword evidence="3 6" id="KW-1133">Transmembrane helix</keyword>
<evidence type="ECO:0000256" key="3">
    <source>
        <dbReference type="ARBA" id="ARBA00022989"/>
    </source>
</evidence>
<proteinExistence type="predicted"/>
<keyword evidence="2 6" id="KW-0812">Transmembrane</keyword>
<keyword evidence="8" id="KW-1185">Reference proteome</keyword>
<dbReference type="Proteomes" id="UP001054902">
    <property type="component" value="Unassembled WGS sequence"/>
</dbReference>
<evidence type="ECO:0000256" key="2">
    <source>
        <dbReference type="ARBA" id="ARBA00022692"/>
    </source>
</evidence>
<feature type="transmembrane region" description="Helical" evidence="6">
    <location>
        <begin position="35"/>
        <end position="53"/>
    </location>
</feature>
<keyword evidence="4 6" id="KW-0472">Membrane</keyword>
<feature type="transmembrane region" description="Helical" evidence="6">
    <location>
        <begin position="79"/>
        <end position="102"/>
    </location>
</feature>
<feature type="transmembrane region" description="Helical" evidence="6">
    <location>
        <begin position="160"/>
        <end position="185"/>
    </location>
</feature>
<feature type="region of interest" description="Disordered" evidence="5">
    <location>
        <begin position="327"/>
        <end position="352"/>
    </location>
</feature>
<dbReference type="SUPFAM" id="SSF81321">
    <property type="entry name" value="Family A G protein-coupled receptor-like"/>
    <property type="match status" value="1"/>
</dbReference>
<organism evidence="7 8">
    <name type="scientific">Chaetoceros tenuissimus</name>
    <dbReference type="NCBI Taxonomy" id="426638"/>
    <lineage>
        <taxon>Eukaryota</taxon>
        <taxon>Sar</taxon>
        <taxon>Stramenopiles</taxon>
        <taxon>Ochrophyta</taxon>
        <taxon>Bacillariophyta</taxon>
        <taxon>Coscinodiscophyceae</taxon>
        <taxon>Chaetocerotophycidae</taxon>
        <taxon>Chaetocerotales</taxon>
        <taxon>Chaetocerotaceae</taxon>
        <taxon>Chaetoceros</taxon>
    </lineage>
</organism>